<evidence type="ECO:0000313" key="2">
    <source>
        <dbReference type="EMBL" id="KAK0733466.1"/>
    </source>
</evidence>
<proteinExistence type="predicted"/>
<evidence type="ECO:0000313" key="3">
    <source>
        <dbReference type="Proteomes" id="UP001172101"/>
    </source>
</evidence>
<evidence type="ECO:0000256" key="1">
    <source>
        <dbReference type="SAM" id="SignalP"/>
    </source>
</evidence>
<name>A0AA40BFX4_9PEZI</name>
<feature type="signal peptide" evidence="1">
    <location>
        <begin position="1"/>
        <end position="20"/>
    </location>
</feature>
<protein>
    <submittedName>
        <fullName evidence="2">Uncharacterized protein</fullName>
    </submittedName>
</protein>
<keyword evidence="3" id="KW-1185">Reference proteome</keyword>
<organism evidence="2 3">
    <name type="scientific">Lasiosphaeria miniovina</name>
    <dbReference type="NCBI Taxonomy" id="1954250"/>
    <lineage>
        <taxon>Eukaryota</taxon>
        <taxon>Fungi</taxon>
        <taxon>Dikarya</taxon>
        <taxon>Ascomycota</taxon>
        <taxon>Pezizomycotina</taxon>
        <taxon>Sordariomycetes</taxon>
        <taxon>Sordariomycetidae</taxon>
        <taxon>Sordariales</taxon>
        <taxon>Lasiosphaeriaceae</taxon>
        <taxon>Lasiosphaeria</taxon>
    </lineage>
</organism>
<dbReference type="EMBL" id="JAUIRO010000001">
    <property type="protein sequence ID" value="KAK0733466.1"/>
    <property type="molecule type" value="Genomic_DNA"/>
</dbReference>
<reference evidence="2" key="1">
    <citation type="submission" date="2023-06" db="EMBL/GenBank/DDBJ databases">
        <title>Genome-scale phylogeny and comparative genomics of the fungal order Sordariales.</title>
        <authorList>
            <consortium name="Lawrence Berkeley National Laboratory"/>
            <person name="Hensen N."/>
            <person name="Bonometti L."/>
            <person name="Westerberg I."/>
            <person name="Brannstrom I.O."/>
            <person name="Guillou S."/>
            <person name="Cros-Aarteil S."/>
            <person name="Calhoun S."/>
            <person name="Haridas S."/>
            <person name="Kuo A."/>
            <person name="Mondo S."/>
            <person name="Pangilinan J."/>
            <person name="Riley R."/>
            <person name="LaButti K."/>
            <person name="Andreopoulos B."/>
            <person name="Lipzen A."/>
            <person name="Chen C."/>
            <person name="Yanf M."/>
            <person name="Daum C."/>
            <person name="Ng V."/>
            <person name="Clum A."/>
            <person name="Steindorff A."/>
            <person name="Ohm R."/>
            <person name="Martin F."/>
            <person name="Silar P."/>
            <person name="Natvig D."/>
            <person name="Lalanne C."/>
            <person name="Gautier V."/>
            <person name="Ament-velasquez S.L."/>
            <person name="Kruys A."/>
            <person name="Hutchinson M.I."/>
            <person name="Powell A.J."/>
            <person name="Barry K."/>
            <person name="Miller A.N."/>
            <person name="Grigoriev I.V."/>
            <person name="Debuchy R."/>
            <person name="Gladieux P."/>
            <person name="Thoren M.H."/>
            <person name="Johannesson H."/>
        </authorList>
    </citation>
    <scope>NUCLEOTIDE SEQUENCE</scope>
    <source>
        <strain evidence="2">SMH2392-1A</strain>
    </source>
</reference>
<comment type="caution">
    <text evidence="2">The sequence shown here is derived from an EMBL/GenBank/DDBJ whole genome shotgun (WGS) entry which is preliminary data.</text>
</comment>
<dbReference type="AlphaFoldDB" id="A0AA40BFX4"/>
<dbReference type="GeneID" id="85322383"/>
<dbReference type="Proteomes" id="UP001172101">
    <property type="component" value="Unassembled WGS sequence"/>
</dbReference>
<keyword evidence="1" id="KW-0732">Signal</keyword>
<dbReference type="RefSeq" id="XP_060302343.1">
    <property type="nucleotide sequence ID" value="XM_060439113.1"/>
</dbReference>
<accession>A0AA40BFX4</accession>
<sequence>MLPTALFLRAVLALAGACLAMPSAYHMFPRVMVPQTHYEVLSMRASTQVNPRAALDTRCIDRNARIVFHDQNVAELDICGGIAGAVTKCGGQPGPSTTGRSGTALFTLRAADAGATINISKGRWEQCVRAARSVCPTGSLAATCVGGATSGNVAFTLTPI</sequence>
<gene>
    <name evidence="2" type="ORF">B0T26DRAFT_669872</name>
</gene>
<feature type="chain" id="PRO_5041300447" evidence="1">
    <location>
        <begin position="21"/>
        <end position="160"/>
    </location>
</feature>